<accession>A0A0W8I9V9</accession>
<dbReference type="InterPro" id="IPR014044">
    <property type="entry name" value="CAP_dom"/>
</dbReference>
<protein>
    <recommendedName>
        <fullName evidence="3">SCP domain-containing protein</fullName>
    </recommendedName>
</protein>
<dbReference type="OrthoDB" id="8611574at2"/>
<name>A0A0W8I9V9_KOCRO</name>
<evidence type="ECO:0000313" key="4">
    <source>
        <dbReference type="EMBL" id="KUG56694.1"/>
    </source>
</evidence>
<dbReference type="RefSeq" id="WP_058874442.1">
    <property type="nucleotide sequence ID" value="NZ_LQBK01000022.1"/>
</dbReference>
<dbReference type="InterPro" id="IPR035940">
    <property type="entry name" value="CAP_sf"/>
</dbReference>
<feature type="domain" description="SCP" evidence="3">
    <location>
        <begin position="63"/>
        <end position="163"/>
    </location>
</feature>
<sequence length="397" mass="42145">MSPAKHRAPARTRTPGPLTLTAAALALAVPATGMLTAAPAAAASSDIVTVPSSTRSADAQQLLELINAHRKAKGLAPVKYSATVSGIAQGESDRLVRQEVINHTNTFMTDPRAAGWNHVGEIHAISYQGRVADLMTWWKNSKAHNKVLTDPDMTVIGIGLTYADGSLAGTKQGWRLVGTVTSYGYPDGKGPTDVRTTVGTAPAPAPAPAPKPTPPPTTAPITSAGYEVRGGIGRQYHALGGAPVFGAPTGHERGGLLYGGVLQGFANKHTFYWSSGTGAWPVNFNGAIGRKFAAHRWENGFGYPTTREITGLTGGGAYQVFRKGSAVHKVLWSPRTGAKVVKESGAIGQRWKAAGAERGYGYPVTDEYRYGSEVRQRFSNGYTVHWSSITKRNWVTR</sequence>
<dbReference type="AlphaFoldDB" id="A0A0W8I9V9"/>
<reference evidence="5" key="1">
    <citation type="submission" date="2015-12" db="EMBL/GenBank/DDBJ databases">
        <authorList>
            <person name="Nair G.R."/>
            <person name="Kaur G."/>
            <person name="Mayilraj S."/>
        </authorList>
    </citation>
    <scope>NUCLEOTIDE SEQUENCE [LARGE SCALE GENOMIC DNA]</scope>
    <source>
        <strain evidence="5">CD08_4</strain>
    </source>
</reference>
<organism evidence="4 5">
    <name type="scientific">Kocuria rosea subsp. polaris</name>
    <dbReference type="NCBI Taxonomy" id="136273"/>
    <lineage>
        <taxon>Bacteria</taxon>
        <taxon>Bacillati</taxon>
        <taxon>Actinomycetota</taxon>
        <taxon>Actinomycetes</taxon>
        <taxon>Micrococcales</taxon>
        <taxon>Micrococcaceae</taxon>
        <taxon>Kocuria</taxon>
    </lineage>
</organism>
<proteinExistence type="predicted"/>
<dbReference type="Pfam" id="PF00188">
    <property type="entry name" value="CAP"/>
    <property type="match status" value="1"/>
</dbReference>
<evidence type="ECO:0000259" key="3">
    <source>
        <dbReference type="Pfam" id="PF00188"/>
    </source>
</evidence>
<feature type="signal peptide" evidence="2">
    <location>
        <begin position="1"/>
        <end position="42"/>
    </location>
</feature>
<comment type="caution">
    <text evidence="4">The sequence shown here is derived from an EMBL/GenBank/DDBJ whole genome shotgun (WGS) entry which is preliminary data.</text>
</comment>
<dbReference type="PANTHER" id="PTHR31157:SF1">
    <property type="entry name" value="SCP DOMAIN-CONTAINING PROTEIN"/>
    <property type="match status" value="1"/>
</dbReference>
<evidence type="ECO:0000256" key="1">
    <source>
        <dbReference type="SAM" id="MobiDB-lite"/>
    </source>
</evidence>
<evidence type="ECO:0000256" key="2">
    <source>
        <dbReference type="SAM" id="SignalP"/>
    </source>
</evidence>
<dbReference type="EMBL" id="LQBK01000022">
    <property type="protein sequence ID" value="KUG56694.1"/>
    <property type="molecule type" value="Genomic_DNA"/>
</dbReference>
<dbReference type="PANTHER" id="PTHR31157">
    <property type="entry name" value="SCP DOMAIN-CONTAINING PROTEIN"/>
    <property type="match status" value="1"/>
</dbReference>
<feature type="chain" id="PRO_5006944130" description="SCP domain-containing protein" evidence="2">
    <location>
        <begin position="43"/>
        <end position="397"/>
    </location>
</feature>
<feature type="region of interest" description="Disordered" evidence="1">
    <location>
        <begin position="187"/>
        <end position="224"/>
    </location>
</feature>
<dbReference type="Pfam" id="PF08310">
    <property type="entry name" value="LGFP"/>
    <property type="match status" value="2"/>
</dbReference>
<keyword evidence="2" id="KW-0732">Signal</keyword>
<dbReference type="Gene3D" id="3.40.33.10">
    <property type="entry name" value="CAP"/>
    <property type="match status" value="1"/>
</dbReference>
<dbReference type="SUPFAM" id="SSF55797">
    <property type="entry name" value="PR-1-like"/>
    <property type="match status" value="1"/>
</dbReference>
<dbReference type="InterPro" id="IPR013207">
    <property type="entry name" value="LGFP"/>
</dbReference>
<dbReference type="Proteomes" id="UP000053512">
    <property type="component" value="Unassembled WGS sequence"/>
</dbReference>
<gene>
    <name evidence="4" type="ORF">AVL61_06475</name>
</gene>
<dbReference type="CDD" id="cd05379">
    <property type="entry name" value="CAP_bacterial"/>
    <property type="match status" value="1"/>
</dbReference>
<evidence type="ECO:0000313" key="5">
    <source>
        <dbReference type="Proteomes" id="UP000053512"/>
    </source>
</evidence>
<feature type="compositionally biased region" description="Pro residues" evidence="1">
    <location>
        <begin position="203"/>
        <end position="218"/>
    </location>
</feature>